<dbReference type="STRING" id="1257118.L8GXH0"/>
<evidence type="ECO:0000313" key="5">
    <source>
        <dbReference type="Proteomes" id="UP000011083"/>
    </source>
</evidence>
<dbReference type="Gene3D" id="3.40.50.410">
    <property type="entry name" value="von Willebrand factor, type A domain"/>
    <property type="match status" value="1"/>
</dbReference>
<organism evidence="4 5">
    <name type="scientific">Acanthamoeba castellanii (strain ATCC 30010 / Neff)</name>
    <dbReference type="NCBI Taxonomy" id="1257118"/>
    <lineage>
        <taxon>Eukaryota</taxon>
        <taxon>Amoebozoa</taxon>
        <taxon>Discosea</taxon>
        <taxon>Longamoebia</taxon>
        <taxon>Centramoebida</taxon>
        <taxon>Acanthamoebidae</taxon>
        <taxon>Acanthamoeba</taxon>
    </lineage>
</organism>
<dbReference type="Pfam" id="PF08487">
    <property type="entry name" value="VIT"/>
    <property type="match status" value="1"/>
</dbReference>
<gene>
    <name evidence="4" type="ORF">ACA1_382610</name>
</gene>
<accession>L8GXH0</accession>
<feature type="compositionally biased region" description="Low complexity" evidence="1">
    <location>
        <begin position="728"/>
        <end position="753"/>
    </location>
</feature>
<reference evidence="4 5" key="1">
    <citation type="journal article" date="2013" name="Genome Biol.">
        <title>Genome of Acanthamoeba castellanii highlights extensive lateral gene transfer and early evolution of tyrosine kinase signaling.</title>
        <authorList>
            <person name="Clarke M."/>
            <person name="Lohan A.J."/>
            <person name="Liu B."/>
            <person name="Lagkouvardos I."/>
            <person name="Roy S."/>
            <person name="Zafar N."/>
            <person name="Bertelli C."/>
            <person name="Schilde C."/>
            <person name="Kianianmomeni A."/>
            <person name="Burglin T.R."/>
            <person name="Frech C."/>
            <person name="Turcotte B."/>
            <person name="Kopec K.O."/>
            <person name="Synnott J.M."/>
            <person name="Choo C."/>
            <person name="Paponov I."/>
            <person name="Finkler A."/>
            <person name="Soon Heng Tan C."/>
            <person name="Hutchins A.P."/>
            <person name="Weinmeier T."/>
            <person name="Rattei T."/>
            <person name="Chu J.S."/>
            <person name="Gimenez G."/>
            <person name="Irimia M."/>
            <person name="Rigden D.J."/>
            <person name="Fitzpatrick D.A."/>
            <person name="Lorenzo-Morales J."/>
            <person name="Bateman A."/>
            <person name="Chiu C.H."/>
            <person name="Tang P."/>
            <person name="Hegemann P."/>
            <person name="Fromm H."/>
            <person name="Raoult D."/>
            <person name="Greub G."/>
            <person name="Miranda-Saavedra D."/>
            <person name="Chen N."/>
            <person name="Nash P."/>
            <person name="Ginger M.L."/>
            <person name="Horn M."/>
            <person name="Schaap P."/>
            <person name="Caler L."/>
            <person name="Loftus B."/>
        </authorList>
    </citation>
    <scope>NUCLEOTIDE SEQUENCE [LARGE SCALE GENOMIC DNA]</scope>
    <source>
        <strain evidence="4 5">Neff</strain>
    </source>
</reference>
<dbReference type="PANTHER" id="PTHR45737:SF6">
    <property type="entry name" value="VON WILLEBRAND FACTOR A DOMAIN-CONTAINING PROTEIN 5A"/>
    <property type="match status" value="1"/>
</dbReference>
<dbReference type="InterPro" id="IPR013694">
    <property type="entry name" value="VIT"/>
</dbReference>
<dbReference type="OrthoDB" id="30900at2759"/>
<dbReference type="EMBL" id="KB007982">
    <property type="protein sequence ID" value="ELR16781.1"/>
    <property type="molecule type" value="Genomic_DNA"/>
</dbReference>
<dbReference type="PROSITE" id="PS50234">
    <property type="entry name" value="VWFA"/>
    <property type="match status" value="1"/>
</dbReference>
<feature type="compositionally biased region" description="Low complexity" evidence="1">
    <location>
        <begin position="657"/>
        <end position="678"/>
    </location>
</feature>
<evidence type="ECO:0000259" key="2">
    <source>
        <dbReference type="PROSITE" id="PS50234"/>
    </source>
</evidence>
<dbReference type="PANTHER" id="PTHR45737">
    <property type="entry name" value="VON WILLEBRAND FACTOR A DOMAIN-CONTAINING PROTEIN 5A"/>
    <property type="match status" value="1"/>
</dbReference>
<feature type="compositionally biased region" description="Basic and acidic residues" evidence="1">
    <location>
        <begin position="694"/>
        <end position="707"/>
    </location>
</feature>
<dbReference type="OMA" id="MWPSATH"/>
<proteinExistence type="predicted"/>
<feature type="domain" description="VWFA" evidence="2">
    <location>
        <begin position="285"/>
        <end position="454"/>
    </location>
</feature>
<dbReference type="InterPro" id="IPR036465">
    <property type="entry name" value="vWFA_dom_sf"/>
</dbReference>
<feature type="domain" description="VIT" evidence="3">
    <location>
        <begin position="23"/>
        <end position="153"/>
    </location>
</feature>
<keyword evidence="5" id="KW-1185">Reference proteome</keyword>
<dbReference type="GeneID" id="14917487"/>
<dbReference type="Proteomes" id="UP000011083">
    <property type="component" value="Unassembled WGS sequence"/>
</dbReference>
<evidence type="ECO:0000313" key="4">
    <source>
        <dbReference type="EMBL" id="ELR16781.1"/>
    </source>
</evidence>
<dbReference type="AlphaFoldDB" id="L8GXH0"/>
<evidence type="ECO:0000259" key="3">
    <source>
        <dbReference type="PROSITE" id="PS51468"/>
    </source>
</evidence>
<dbReference type="SMART" id="SM00327">
    <property type="entry name" value="VWA"/>
    <property type="match status" value="1"/>
</dbReference>
<dbReference type="Pfam" id="PF13768">
    <property type="entry name" value="VWA_3"/>
    <property type="match status" value="1"/>
</dbReference>
<dbReference type="KEGG" id="acan:ACA1_382610"/>
<protein>
    <submittedName>
        <fullName evidence="4">von Willebrand factor type A domain containing protein</fullName>
    </submittedName>
</protein>
<dbReference type="RefSeq" id="XP_004338794.1">
    <property type="nucleotide sequence ID" value="XM_004338746.1"/>
</dbReference>
<feature type="region of interest" description="Disordered" evidence="1">
    <location>
        <begin position="657"/>
        <end position="753"/>
    </location>
</feature>
<dbReference type="SUPFAM" id="SSF53300">
    <property type="entry name" value="vWA-like"/>
    <property type="match status" value="1"/>
</dbReference>
<dbReference type="SMART" id="SM00609">
    <property type="entry name" value="VIT"/>
    <property type="match status" value="1"/>
</dbReference>
<dbReference type="VEuPathDB" id="AmoebaDB:ACA1_382610"/>
<evidence type="ECO:0000256" key="1">
    <source>
        <dbReference type="SAM" id="MobiDB-lite"/>
    </source>
</evidence>
<name>L8GXH0_ACACF</name>
<dbReference type="PROSITE" id="PS51468">
    <property type="entry name" value="VIT"/>
    <property type="match status" value="1"/>
</dbReference>
<sequence>MCRAPGYLIYRRPHPVAPQPIRPTPVRPAAAEETFPLPIKAVSVEAKVTDFCSSVTVRQTFVNAESTPIEAIYQFELEEKATVSEFVALIDGNKIKGTIQEKEDAKNTYDDAIASGHGAYLMEEKEDEPNIFTVNVGNLPPGKSVDIAITYVTELEFDEGQQLKFRLPSNNDNPSYKAAAASSNSAPNLKLRVDFDMTSNIRSLSSPSHPITFEFGEEPNQATVTLSSDSAQAQVAKDLIVLTKLAKPHQACGRVEVDEKGTSKTVMVSLFPQLELADDEDIYTEMIFIVDRSGSMSGSRMNQVKDTLQIFLRSLGEGTMFNIIGFGTSTQHLFREGSVEYNDKNLEIATKHVKEMSANLGGTNILRPLQEVLRAQTKEGYPRQLFILTDGEVGNTQECVDFVRKHAETTRVFTFGVGNEASQDLVKGLAKAGEGFFEFVRSGEAMEEKVMRQLHRAMQPALTDITVTWKGAAARHVQPAPFRLPPLFCGGRLVVYGIIESAAAADEAGGEVEVVIGAKTAVKPFEAVVKVDLSKASKGTLLNKLAARTLLKDLEEGRSYVHDREGVVKAGKDVVAEMVRVSLASGVLSKHTAFVAVEERDEATEGTMKVRKIPITFEKLVPARSQPGGIGARGGKGALGGGIARGRGGYVPVAARAGPAAPSARRLSSTTTSNAANLQESCQKRKKSNSASVMKEKDGGARARSEKASPVVHAPPPASFQGKTFAMAAPCAPSPSAYSQPQPQQQQQLAPPALASSSCSSFSSSLSFLSAPQSEAYAVSECEEEEEEKAGPPPAQMRDIIMKQKASGSWDWSDAAGLVGLTADKLRSGIPSAKLLTVDKEAEALWATAVVAAFLQKRFPGQKTNWDLVVKKALKFIARQKKNVKLASESEEIDWVQLATAFLP</sequence>
<dbReference type="InterPro" id="IPR002035">
    <property type="entry name" value="VWF_A"/>
</dbReference>